<comment type="caution">
    <text evidence="1">The sequence shown here is derived from an EMBL/GenBank/DDBJ whole genome shotgun (WGS) entry which is preliminary data.</text>
</comment>
<protein>
    <submittedName>
        <fullName evidence="1">Uncharacterized protein</fullName>
    </submittedName>
</protein>
<evidence type="ECO:0000313" key="2">
    <source>
        <dbReference type="Proteomes" id="UP001168098"/>
    </source>
</evidence>
<evidence type="ECO:0000313" key="1">
    <source>
        <dbReference type="EMBL" id="KAJ9696005.1"/>
    </source>
</evidence>
<proteinExistence type="predicted"/>
<dbReference type="Proteomes" id="UP001168098">
    <property type="component" value="Unassembled WGS sequence"/>
</dbReference>
<sequence length="106" mass="12064">MNSKNACSKQTGMPLFSPGASFSFLYVKPADEFWSFIDPYDQKSKEMKKKGSADGITGSVCNFRNWKLLYNCHLLIPFDCLLFRSALHLKSESISIWFIVAKQSLL</sequence>
<organism evidence="1 2">
    <name type="scientific">Vitis rotundifolia</name>
    <name type="common">Muscadine grape</name>
    <dbReference type="NCBI Taxonomy" id="103349"/>
    <lineage>
        <taxon>Eukaryota</taxon>
        <taxon>Viridiplantae</taxon>
        <taxon>Streptophyta</taxon>
        <taxon>Embryophyta</taxon>
        <taxon>Tracheophyta</taxon>
        <taxon>Spermatophyta</taxon>
        <taxon>Magnoliopsida</taxon>
        <taxon>eudicotyledons</taxon>
        <taxon>Gunneridae</taxon>
        <taxon>Pentapetalae</taxon>
        <taxon>rosids</taxon>
        <taxon>Vitales</taxon>
        <taxon>Vitaceae</taxon>
        <taxon>Viteae</taxon>
        <taxon>Vitis</taxon>
    </lineage>
</organism>
<gene>
    <name evidence="1" type="ORF">PVL29_008323</name>
</gene>
<keyword evidence="2" id="KW-1185">Reference proteome</keyword>
<dbReference type="AlphaFoldDB" id="A0AA38ZW38"/>
<name>A0AA38ZW38_VITRO</name>
<accession>A0AA38ZW38</accession>
<dbReference type="EMBL" id="JARBHA010000007">
    <property type="protein sequence ID" value="KAJ9696005.1"/>
    <property type="molecule type" value="Genomic_DNA"/>
</dbReference>
<reference evidence="1 2" key="1">
    <citation type="journal article" date="2023" name="BMC Biotechnol.">
        <title>Vitis rotundifolia cv Carlos genome sequencing.</title>
        <authorList>
            <person name="Huff M."/>
            <person name="Hulse-Kemp A."/>
            <person name="Scheffler B."/>
            <person name="Youngblood R."/>
            <person name="Simpson S."/>
            <person name="Babiker E."/>
            <person name="Staton M."/>
        </authorList>
    </citation>
    <scope>NUCLEOTIDE SEQUENCE [LARGE SCALE GENOMIC DNA]</scope>
    <source>
        <tissue evidence="1">Leaf</tissue>
    </source>
</reference>